<keyword evidence="5" id="KW-0119">Carbohydrate metabolism</keyword>
<dbReference type="AlphaFoldDB" id="A0A133KHJ2"/>
<comment type="similarity">
    <text evidence="2">Belongs to the KHG/KDPG aldolase family.</text>
</comment>
<dbReference type="PANTHER" id="PTHR30246">
    <property type="entry name" value="2-KETO-3-DEOXY-6-PHOSPHOGLUCONATE ALDOLASE"/>
    <property type="match status" value="1"/>
</dbReference>
<evidence type="ECO:0000256" key="2">
    <source>
        <dbReference type="ARBA" id="ARBA00006906"/>
    </source>
</evidence>
<dbReference type="STRING" id="33036.HMPREF3200_00335"/>
<dbReference type="CDD" id="cd00452">
    <property type="entry name" value="KDPG_aldolase"/>
    <property type="match status" value="1"/>
</dbReference>
<accession>A0A133KHJ2</accession>
<dbReference type="Pfam" id="PF01081">
    <property type="entry name" value="Aldolase"/>
    <property type="match status" value="1"/>
</dbReference>
<dbReference type="PANTHER" id="PTHR30246:SF1">
    <property type="entry name" value="2-DEHYDRO-3-DEOXY-6-PHOSPHOGALACTONATE ALDOLASE-RELATED"/>
    <property type="match status" value="1"/>
</dbReference>
<evidence type="ECO:0000256" key="3">
    <source>
        <dbReference type="ARBA" id="ARBA00011233"/>
    </source>
</evidence>
<proteinExistence type="inferred from homology"/>
<name>A0A133KHJ2_9FIRM</name>
<organism evidence="6 7">
    <name type="scientific">Anaerococcus tetradius</name>
    <dbReference type="NCBI Taxonomy" id="33036"/>
    <lineage>
        <taxon>Bacteria</taxon>
        <taxon>Bacillati</taxon>
        <taxon>Bacillota</taxon>
        <taxon>Tissierellia</taxon>
        <taxon>Tissierellales</taxon>
        <taxon>Peptoniphilaceae</taxon>
        <taxon>Anaerococcus</taxon>
    </lineage>
</organism>
<dbReference type="RefSeq" id="WP_004836691.1">
    <property type="nucleotide sequence ID" value="NZ_CAMPNK010000034.1"/>
</dbReference>
<dbReference type="EMBL" id="LRPM01000007">
    <property type="protein sequence ID" value="KWZ79042.1"/>
    <property type="molecule type" value="Genomic_DNA"/>
</dbReference>
<dbReference type="GO" id="GO:0016829">
    <property type="term" value="F:lyase activity"/>
    <property type="evidence" value="ECO:0007669"/>
    <property type="project" value="UniProtKB-KW"/>
</dbReference>
<keyword evidence="4" id="KW-0456">Lyase</keyword>
<dbReference type="NCBIfam" id="TIGR01182">
    <property type="entry name" value="eda"/>
    <property type="match status" value="1"/>
</dbReference>
<comment type="subunit">
    <text evidence="3">Homotrimer.</text>
</comment>
<evidence type="ECO:0000256" key="1">
    <source>
        <dbReference type="ARBA" id="ARBA00004761"/>
    </source>
</evidence>
<dbReference type="InterPro" id="IPR013785">
    <property type="entry name" value="Aldolase_TIM"/>
</dbReference>
<dbReference type="NCBIfam" id="NF005119">
    <property type="entry name" value="PRK06552.1"/>
    <property type="match status" value="1"/>
</dbReference>
<gene>
    <name evidence="6" type="ORF">HMPREF3200_00335</name>
</gene>
<comment type="caution">
    <text evidence="6">The sequence shown here is derived from an EMBL/GenBank/DDBJ whole genome shotgun (WGS) entry which is preliminary data.</text>
</comment>
<dbReference type="SUPFAM" id="SSF51569">
    <property type="entry name" value="Aldolase"/>
    <property type="match status" value="1"/>
</dbReference>
<keyword evidence="7" id="KW-1185">Reference proteome</keyword>
<dbReference type="Proteomes" id="UP000070383">
    <property type="component" value="Unassembled WGS sequence"/>
</dbReference>
<evidence type="ECO:0000313" key="7">
    <source>
        <dbReference type="Proteomes" id="UP000070383"/>
    </source>
</evidence>
<dbReference type="Gene3D" id="3.20.20.70">
    <property type="entry name" value="Aldolase class I"/>
    <property type="match status" value="1"/>
</dbReference>
<reference evidence="7" key="1">
    <citation type="submission" date="2016-01" db="EMBL/GenBank/DDBJ databases">
        <authorList>
            <person name="Mitreva M."/>
            <person name="Pepin K.H."/>
            <person name="Mihindukulasuriya K.A."/>
            <person name="Fulton R."/>
            <person name="Fronick C."/>
            <person name="O'Laughlin M."/>
            <person name="Miner T."/>
            <person name="Herter B."/>
            <person name="Rosa B.A."/>
            <person name="Cordes M."/>
            <person name="Tomlinson C."/>
            <person name="Wollam A."/>
            <person name="Palsikar V.B."/>
            <person name="Mardis E.R."/>
            <person name="Wilson R.K."/>
        </authorList>
    </citation>
    <scope>NUCLEOTIDE SEQUENCE [LARGE SCALE GENOMIC DNA]</scope>
    <source>
        <strain evidence="7">MJR8151</strain>
    </source>
</reference>
<evidence type="ECO:0000313" key="6">
    <source>
        <dbReference type="EMBL" id="KWZ79042.1"/>
    </source>
</evidence>
<protein>
    <submittedName>
        <fullName evidence="6">2-dehydro-3-deoxyphosphogluconate aldolase/4-hydroxy-2-oxoglutarate aldolase</fullName>
    </submittedName>
</protein>
<evidence type="ECO:0000256" key="4">
    <source>
        <dbReference type="ARBA" id="ARBA00023239"/>
    </source>
</evidence>
<evidence type="ECO:0000256" key="5">
    <source>
        <dbReference type="ARBA" id="ARBA00023277"/>
    </source>
</evidence>
<dbReference type="PATRIC" id="fig|33036.3.peg.337"/>
<dbReference type="InterPro" id="IPR000887">
    <property type="entry name" value="Aldlse_KDPG_KHG"/>
</dbReference>
<sequence>MSKVKTISKVLELGIVPVVRAESADQAIEFCKGLIDGGINTLEVTFTIPNAIEVFQRIQKELPADTLLGAGTVLDPTTARLAIMNGAKFVVSPSFDKEVAKMCNIYNIPYMPGCVTPAEMLEAYKYGVDIIKLFPGSLTGPSYVKAIHGPYPHFQIMPTGGVSLDNLEEWFKAGVVAVGAGSNLVKGSREEITKKAKEYLAKIAEVRK</sequence>
<dbReference type="OrthoDB" id="9802667at2"/>
<comment type="pathway">
    <text evidence="1">Carbohydrate acid metabolism.</text>
</comment>